<dbReference type="Proteomes" id="UP000226437">
    <property type="component" value="Unassembled WGS sequence"/>
</dbReference>
<feature type="binding site" evidence="16">
    <location>
        <position position="285"/>
    </location>
    <ligand>
        <name>beta-D-galactose</name>
        <dbReference type="ChEBI" id="CHEBI:27667"/>
    </ligand>
</feature>
<evidence type="ECO:0000256" key="9">
    <source>
        <dbReference type="ARBA" id="ARBA00022490"/>
    </source>
</evidence>
<dbReference type="InterPro" id="IPR018052">
    <property type="entry name" value="Ald1_epimerase_CS"/>
</dbReference>
<proteinExistence type="inferred from homology"/>
<dbReference type="OrthoDB" id="9779408at2"/>
<dbReference type="SUPFAM" id="SSF74650">
    <property type="entry name" value="Galactose mutarotase-like"/>
    <property type="match status" value="1"/>
</dbReference>
<feature type="active site" description="Proton acceptor" evidence="15">
    <location>
        <position position="350"/>
    </location>
</feature>
<evidence type="ECO:0000256" key="7">
    <source>
        <dbReference type="ARBA" id="ARBA00013185"/>
    </source>
</evidence>
<dbReference type="EMBL" id="PDLO01000002">
    <property type="protein sequence ID" value="PHK99455.1"/>
    <property type="molecule type" value="Genomic_DNA"/>
</dbReference>
<organism evidence="19 20">
    <name type="scientific">Neolewinella marina</name>
    <dbReference type="NCBI Taxonomy" id="438751"/>
    <lineage>
        <taxon>Bacteria</taxon>
        <taxon>Pseudomonadati</taxon>
        <taxon>Bacteroidota</taxon>
        <taxon>Saprospiria</taxon>
        <taxon>Saprospirales</taxon>
        <taxon>Lewinellaceae</taxon>
        <taxon>Neolewinella</taxon>
    </lineage>
</organism>
<evidence type="ECO:0000256" key="15">
    <source>
        <dbReference type="PIRSR" id="PIRSR005096-1"/>
    </source>
</evidence>
<dbReference type="InterPro" id="IPR047215">
    <property type="entry name" value="Galactose_mutarotase-like"/>
</dbReference>
<keyword evidence="9" id="KW-0963">Cytoplasm</keyword>
<keyword evidence="10" id="KW-0597">Phosphoprotein</keyword>
<sequence length="385" mass="41819">MKVLLPFLLLCLASCGSPEPAAAPPDTHTADDGGLTVTEAPYGTTEDGAVTEYTLENEQGLRVSIINYGGIITSIYAPDREGRLDDVVLGFDSLAGYEGEHPYFGALIGRYGNRIAGGKFTLDGATYQLPTNNGPNSLHGGDVGFDHKWWRGRPLREENRVGVELTGRSPDGEMGYPGNLDVTVRYWLDNDNALTLEYEATTDRATPVNLTNHTYFNLQGAGKGDILDHEIRIHAERFTPVDESLIPLGELREVAGTPFDFRQSTAIGERIDAEDEQLGAGGGYDHNFVLDGEGNGLRPAATVYDPESGRTLEVATTEPGVQFYTGNFLNGSVVGKGGKAYAYRTGFCLETQHFPDSPNQEDFPSTILRPGDTYRSTTVYTFGTR</sequence>
<evidence type="ECO:0000256" key="1">
    <source>
        <dbReference type="ARBA" id="ARBA00001614"/>
    </source>
</evidence>
<feature type="binding site" evidence="17">
    <location>
        <begin position="213"/>
        <end position="215"/>
    </location>
    <ligand>
        <name>beta-D-galactose</name>
        <dbReference type="ChEBI" id="CHEBI:27667"/>
    </ligand>
</feature>
<evidence type="ECO:0000256" key="6">
    <source>
        <dbReference type="ARBA" id="ARBA00011245"/>
    </source>
</evidence>
<evidence type="ECO:0000256" key="13">
    <source>
        <dbReference type="ARBA" id="ARBA00023277"/>
    </source>
</evidence>
<dbReference type="AlphaFoldDB" id="A0A2G0CHJ2"/>
<dbReference type="GO" id="GO:0006006">
    <property type="term" value="P:glucose metabolic process"/>
    <property type="evidence" value="ECO:0007669"/>
    <property type="project" value="TreeGrafter"/>
</dbReference>
<evidence type="ECO:0000313" key="20">
    <source>
        <dbReference type="Proteomes" id="UP000226437"/>
    </source>
</evidence>
<accession>A0A2G0CHJ2</accession>
<keyword evidence="12 14" id="KW-0413">Isomerase</keyword>
<dbReference type="EC" id="5.1.3.3" evidence="7 14"/>
<dbReference type="GO" id="GO:0030246">
    <property type="term" value="F:carbohydrate binding"/>
    <property type="evidence" value="ECO:0007669"/>
    <property type="project" value="InterPro"/>
</dbReference>
<evidence type="ECO:0000256" key="12">
    <source>
        <dbReference type="ARBA" id="ARBA00023235"/>
    </source>
</evidence>
<comment type="caution">
    <text evidence="19">The sequence shown here is derived from an EMBL/GenBank/DDBJ whole genome shotgun (WGS) entry which is preliminary data.</text>
</comment>
<dbReference type="PANTHER" id="PTHR10091:SF0">
    <property type="entry name" value="GALACTOSE MUTAROTASE"/>
    <property type="match status" value="1"/>
</dbReference>
<evidence type="ECO:0000256" key="2">
    <source>
        <dbReference type="ARBA" id="ARBA00001913"/>
    </source>
</evidence>
<keyword evidence="13 14" id="KW-0119">Carbohydrate metabolism</keyword>
<evidence type="ECO:0000256" key="3">
    <source>
        <dbReference type="ARBA" id="ARBA00004496"/>
    </source>
</evidence>
<dbReference type="FunFam" id="2.70.98.10:FF:000003">
    <property type="entry name" value="Aldose 1-epimerase"/>
    <property type="match status" value="1"/>
</dbReference>
<dbReference type="InterPro" id="IPR011013">
    <property type="entry name" value="Gal_mutarotase_sf_dom"/>
</dbReference>
<comment type="pathway">
    <text evidence="4 14">Carbohydrate metabolism; hexose metabolism.</text>
</comment>
<evidence type="ECO:0000256" key="8">
    <source>
        <dbReference type="ARBA" id="ARBA00014165"/>
    </source>
</evidence>
<comment type="subcellular location">
    <subcellularLocation>
        <location evidence="3">Cytoplasm</location>
    </subcellularLocation>
</comment>
<comment type="similarity">
    <text evidence="5 14">Belongs to the aldose epimerase family.</text>
</comment>
<dbReference type="InterPro" id="IPR015443">
    <property type="entry name" value="Aldose_1-epimerase"/>
</dbReference>
<dbReference type="NCBIfam" id="NF008277">
    <property type="entry name" value="PRK11055.1"/>
    <property type="match status" value="1"/>
</dbReference>
<dbReference type="RefSeq" id="WP_099106070.1">
    <property type="nucleotide sequence ID" value="NZ_JAATJF010000002.1"/>
</dbReference>
<comment type="subunit">
    <text evidence="6">Monomer.</text>
</comment>
<dbReference type="UniPathway" id="UPA00242"/>
<dbReference type="GO" id="GO:0033499">
    <property type="term" value="P:galactose catabolic process via UDP-galactose, Leloir pathway"/>
    <property type="evidence" value="ECO:0007669"/>
    <property type="project" value="TreeGrafter"/>
</dbReference>
<feature type="chain" id="PRO_5013847567" description="Aldose 1-epimerase" evidence="18">
    <location>
        <begin position="24"/>
        <end position="385"/>
    </location>
</feature>
<dbReference type="PANTHER" id="PTHR10091">
    <property type="entry name" value="ALDOSE-1-EPIMERASE"/>
    <property type="match status" value="1"/>
</dbReference>
<evidence type="ECO:0000256" key="16">
    <source>
        <dbReference type="PIRSR" id="PIRSR005096-2"/>
    </source>
</evidence>
<evidence type="ECO:0000256" key="4">
    <source>
        <dbReference type="ARBA" id="ARBA00005028"/>
    </source>
</evidence>
<evidence type="ECO:0000256" key="10">
    <source>
        <dbReference type="ARBA" id="ARBA00022553"/>
    </source>
</evidence>
<feature type="signal peptide" evidence="18">
    <location>
        <begin position="1"/>
        <end position="23"/>
    </location>
</feature>
<dbReference type="Pfam" id="PF01263">
    <property type="entry name" value="Aldose_epim"/>
    <property type="match status" value="1"/>
</dbReference>
<gene>
    <name evidence="19" type="ORF">CGL56_08360</name>
</gene>
<dbReference type="PIRSF" id="PIRSF005096">
    <property type="entry name" value="GALM"/>
    <property type="match status" value="1"/>
</dbReference>
<comment type="cofactor">
    <cofactor evidence="2">
        <name>Ca(2+)</name>
        <dbReference type="ChEBI" id="CHEBI:29108"/>
    </cofactor>
</comment>
<dbReference type="GO" id="GO:0005737">
    <property type="term" value="C:cytoplasm"/>
    <property type="evidence" value="ECO:0007669"/>
    <property type="project" value="UniProtKB-SubCell"/>
</dbReference>
<evidence type="ECO:0000256" key="17">
    <source>
        <dbReference type="PIRSR" id="PIRSR005096-3"/>
    </source>
</evidence>
<dbReference type="InterPro" id="IPR014718">
    <property type="entry name" value="GH-type_carb-bd"/>
</dbReference>
<keyword evidence="18" id="KW-0732">Signal</keyword>
<feature type="active site" description="Proton donor" evidence="15">
    <location>
        <position position="213"/>
    </location>
</feature>
<comment type="catalytic activity">
    <reaction evidence="1 14">
        <text>alpha-D-glucose = beta-D-glucose</text>
        <dbReference type="Rhea" id="RHEA:10264"/>
        <dbReference type="ChEBI" id="CHEBI:15903"/>
        <dbReference type="ChEBI" id="CHEBI:17925"/>
        <dbReference type="EC" id="5.1.3.3"/>
    </reaction>
</comment>
<name>A0A2G0CHJ2_9BACT</name>
<evidence type="ECO:0000256" key="5">
    <source>
        <dbReference type="ARBA" id="ARBA00006206"/>
    </source>
</evidence>
<evidence type="ECO:0000256" key="18">
    <source>
        <dbReference type="SAM" id="SignalP"/>
    </source>
</evidence>
<dbReference type="GO" id="GO:0004034">
    <property type="term" value="F:aldose 1-epimerase activity"/>
    <property type="evidence" value="ECO:0007669"/>
    <property type="project" value="UniProtKB-EC"/>
</dbReference>
<keyword evidence="11" id="KW-0106">Calcium</keyword>
<feature type="binding site" evidence="17">
    <location>
        <begin position="113"/>
        <end position="114"/>
    </location>
    <ligand>
        <name>beta-D-galactose</name>
        <dbReference type="ChEBI" id="CHEBI:27667"/>
    </ligand>
</feature>
<reference evidence="19 20" key="1">
    <citation type="submission" date="2017-10" db="EMBL/GenBank/DDBJ databases">
        <title>The draft genome sequence of Lewinella marina KCTC 32374.</title>
        <authorList>
            <person name="Wang K."/>
        </authorList>
    </citation>
    <scope>NUCLEOTIDE SEQUENCE [LARGE SCALE GENOMIC DNA]</scope>
    <source>
        <strain evidence="19 20">MKG-38</strain>
    </source>
</reference>
<evidence type="ECO:0000256" key="14">
    <source>
        <dbReference type="PIRNR" id="PIRNR005096"/>
    </source>
</evidence>
<evidence type="ECO:0000313" key="19">
    <source>
        <dbReference type="EMBL" id="PHK99455.1"/>
    </source>
</evidence>
<dbReference type="CDD" id="cd09019">
    <property type="entry name" value="galactose_mutarotase_like"/>
    <property type="match status" value="1"/>
</dbReference>
<keyword evidence="20" id="KW-1185">Reference proteome</keyword>
<dbReference type="Gene3D" id="2.70.98.10">
    <property type="match status" value="1"/>
</dbReference>
<dbReference type="PROSITE" id="PS00545">
    <property type="entry name" value="ALDOSE_1_EPIMERASE"/>
    <property type="match status" value="1"/>
</dbReference>
<protein>
    <recommendedName>
        <fullName evidence="8 14">Aldose 1-epimerase</fullName>
        <ecNumber evidence="7 14">5.1.3.3</ecNumber>
    </recommendedName>
</protein>
<evidence type="ECO:0000256" key="11">
    <source>
        <dbReference type="ARBA" id="ARBA00022837"/>
    </source>
</evidence>
<dbReference type="InterPro" id="IPR008183">
    <property type="entry name" value="Aldose_1/G6P_1-epimerase"/>
</dbReference>